<dbReference type="EMBL" id="BFAG01000016">
    <property type="protein sequence ID" value="GBF07662.1"/>
    <property type="molecule type" value="Genomic_DNA"/>
</dbReference>
<proteinExistence type="predicted"/>
<dbReference type="InterPro" id="IPR036895">
    <property type="entry name" value="Uracil-DNA_glycosylase-like_sf"/>
</dbReference>
<evidence type="ECO:0000313" key="2">
    <source>
        <dbReference type="EMBL" id="GBF07662.1"/>
    </source>
</evidence>
<dbReference type="Proteomes" id="UP000236569">
    <property type="component" value="Unassembled WGS sequence"/>
</dbReference>
<keyword evidence="3" id="KW-1185">Reference proteome</keyword>
<dbReference type="RefSeq" id="WP_165794289.1">
    <property type="nucleotide sequence ID" value="NZ_BFAG01000016.1"/>
</dbReference>
<gene>
    <name evidence="2" type="ORF">DAERI_160040</name>
</gene>
<comment type="caution">
    <text evidence="2">The sequence shown here is derived from an EMBL/GenBank/DDBJ whole genome shotgun (WGS) entry which is preliminary data.</text>
</comment>
<dbReference type="InterPro" id="IPR005122">
    <property type="entry name" value="Uracil-DNA_glycosylase-like"/>
</dbReference>
<sequence>MQTRSLGIQEVQQARLAQAFDPHVAPLNRWAEEQRSASGHWLPFFDPLDGGVLARVLLLLESPGPVVSRTRFVSMDNPDGTAENLRCLLHLSGLRRREVAMWNVVPWQMSENGVVTPRPGQYTEAASLTRHLLSMLADLQVVVLVGRHAERAWPLVGSALPTLPCPHPSPQNFVSRRDSAVLALGTLVKARRMVSGKEKGATPIPEE</sequence>
<evidence type="ECO:0000313" key="3">
    <source>
        <dbReference type="Proteomes" id="UP000236569"/>
    </source>
</evidence>
<feature type="domain" description="Uracil-DNA glycosylase-like" evidence="1">
    <location>
        <begin position="54"/>
        <end position="176"/>
    </location>
</feature>
<accession>A0A2I9CZJ9</accession>
<dbReference type="AlphaFoldDB" id="A0A2I9CZJ9"/>
<dbReference type="SUPFAM" id="SSF52141">
    <property type="entry name" value="Uracil-DNA glycosylase-like"/>
    <property type="match status" value="1"/>
</dbReference>
<protein>
    <submittedName>
        <fullName evidence="2">Uracil-DNA glycosylase superfamily protein</fullName>
    </submittedName>
</protein>
<reference evidence="3" key="1">
    <citation type="submission" date="2018-01" db="EMBL/GenBank/DDBJ databases">
        <title>Draft Genome Sequence of the Radioresistant Bacterium Deinococcus aerius TR0125, Isolated from the Higher Atmosphere above Japan.</title>
        <authorList>
            <person name="Satoh K."/>
            <person name="Arai H."/>
            <person name="Sanzen T."/>
            <person name="Kawaguchi Y."/>
            <person name="Hayashi H."/>
            <person name="Yokobori S."/>
            <person name="Yamagishi A."/>
            <person name="Oono Y."/>
            <person name="Narumi I."/>
        </authorList>
    </citation>
    <scope>NUCLEOTIDE SEQUENCE [LARGE SCALE GENOMIC DNA]</scope>
    <source>
        <strain evidence="3">TR0125</strain>
    </source>
</reference>
<name>A0A2I9CZJ9_9DEIO</name>
<dbReference type="Gene3D" id="3.40.470.10">
    <property type="entry name" value="Uracil-DNA glycosylase-like domain"/>
    <property type="match status" value="1"/>
</dbReference>
<evidence type="ECO:0000259" key="1">
    <source>
        <dbReference type="Pfam" id="PF03167"/>
    </source>
</evidence>
<dbReference type="CDD" id="cd10035">
    <property type="entry name" value="UDG_like"/>
    <property type="match status" value="1"/>
</dbReference>
<organism evidence="2 3">
    <name type="scientific">Deinococcus aerius</name>
    <dbReference type="NCBI Taxonomy" id="200253"/>
    <lineage>
        <taxon>Bacteria</taxon>
        <taxon>Thermotogati</taxon>
        <taxon>Deinococcota</taxon>
        <taxon>Deinococci</taxon>
        <taxon>Deinococcales</taxon>
        <taxon>Deinococcaceae</taxon>
        <taxon>Deinococcus</taxon>
    </lineage>
</organism>
<dbReference type="Pfam" id="PF03167">
    <property type="entry name" value="UDG"/>
    <property type="match status" value="1"/>
</dbReference>